<dbReference type="PROSITE" id="PS51752">
    <property type="entry name" value="JACALIN_LECTIN"/>
    <property type="match status" value="6"/>
</dbReference>
<dbReference type="Proteomes" id="UP000504603">
    <property type="component" value="Unplaced"/>
</dbReference>
<evidence type="ECO:0000256" key="2">
    <source>
        <dbReference type="ARBA" id="ARBA00022734"/>
    </source>
</evidence>
<protein>
    <submittedName>
        <fullName evidence="5">Jacalin-related lectin 3-like</fullName>
    </submittedName>
</protein>
<dbReference type="InterPro" id="IPR036404">
    <property type="entry name" value="Jacalin-like_lectin_dom_sf"/>
</dbReference>
<dbReference type="SMART" id="SM00915">
    <property type="entry name" value="Jacalin"/>
    <property type="match status" value="6"/>
</dbReference>
<evidence type="ECO:0000256" key="1">
    <source>
        <dbReference type="ARBA" id="ARBA00006568"/>
    </source>
</evidence>
<dbReference type="FunFam" id="2.100.10.30:FF:000001">
    <property type="entry name" value="Jacalin-related lectin 33"/>
    <property type="match status" value="5"/>
</dbReference>
<sequence length="919" mass="103027">MEDDDGSPKTTVKIEIRGAEEGGSPWNDGVYSTVRRILINHREWICSIHVEYDKNGKSDWGSKHGGNEGYTSEVVLDYPNEYLISICGYYGDIRKWRISADVIRSLTLHTNRKTYGPFGMEEGTKFSFPVMGAKIVGFHGRCGWFLDAIGLYIQPIPKNQLKNFSLAPCGGKGGDPWECVFRAIRQLVISHELWIHSIQMQYEDKNGKLVWSKKHGSRDGSSRSEVVLEFPDEYFVSVHGYYGDLHNFGNAATVIRSLTLETNRRTYGPFGVEDGTKFSFPVMGTKIVGFHGRSGWYLDAIGLYLGTPQKSKPEPQLQLEPEPEHRSFGPYGGVGGDSWHETFFSIRRLVVHHGLWIDSIQIEYEADNGAIMLSKKHGGNGGSRSEVVFEFPGEHLVSIHGYYSDLRQWGSTATLIRSLTLKTNKRTYGPFGVEDGTKFSFPTIGMKIIGIHGRSGLYLDAIGLLGVLIEHDGYRNPAAWDDGVYSTIRRLVVYEREWICSIQIEYDQNGESIWSPKHGGNDGSISEVVLDYPDEYVISIYGFYGDLHNWGIDATVIRSLTLETNLRSYGPFGVEDGTEFSFPITGAKIVGFHGNSGRYLHAIGVHVQTTQKIGPQPEAQPKRLDLGQYGGNGGDHWEETFHRIRRLVIYHGLWIDSIQMEYEDEKGKSIWSEKHGGGGGFRSEVVLELDEHLVLIHGYYSNLRRWGIDATVIRSLTLKTSKRSYGPFGIEDGTKFSFPFTGLKIVGFHGRSSLYLDAIGLFVRGSQINGPEKYSLGECGGEGGDPWNESFEKMKKLVIYHGLWVDSIQMEYEDENQELVWSEKHGGNGGSPSEVVLDFPDEHVVTIHGYYDDVHYWGYNCTVIRSLTVETNKRTYGPFGVEDGTKFSFPSVGMKVVGIHGRSGVYLDAIGLDAIPIKD</sequence>
<dbReference type="AlphaFoldDB" id="A0A6J1C6X3"/>
<dbReference type="RefSeq" id="XP_022137535.1">
    <property type="nucleotide sequence ID" value="XM_022281843.1"/>
</dbReference>
<comment type="similarity">
    <text evidence="1">Belongs to the jacalin lectin family.</text>
</comment>
<dbReference type="SUPFAM" id="SSF51101">
    <property type="entry name" value="Mannose-binding lectins"/>
    <property type="match status" value="6"/>
</dbReference>
<gene>
    <name evidence="5" type="primary">LOC111008958</name>
</gene>
<evidence type="ECO:0000313" key="4">
    <source>
        <dbReference type="Proteomes" id="UP000504603"/>
    </source>
</evidence>
<dbReference type="PANTHER" id="PTHR47293">
    <property type="entry name" value="JACALIN-RELATED LECTIN 3"/>
    <property type="match status" value="1"/>
</dbReference>
<keyword evidence="4" id="KW-1185">Reference proteome</keyword>
<dbReference type="GO" id="GO:0005537">
    <property type="term" value="F:D-mannose binding"/>
    <property type="evidence" value="ECO:0007669"/>
    <property type="project" value="UniProtKB-ARBA"/>
</dbReference>
<dbReference type="OrthoDB" id="4325201at2759"/>
<dbReference type="PANTHER" id="PTHR47293:SF68">
    <property type="entry name" value="JACALIN-RELATED LECTIN 3"/>
    <property type="match status" value="1"/>
</dbReference>
<dbReference type="Pfam" id="PF01419">
    <property type="entry name" value="Jacalin"/>
    <property type="match status" value="6"/>
</dbReference>
<evidence type="ECO:0000313" key="5">
    <source>
        <dbReference type="RefSeq" id="XP_022137535.1"/>
    </source>
</evidence>
<feature type="domain" description="Jacalin-type lectin" evidence="3">
    <location>
        <begin position="163"/>
        <end position="307"/>
    </location>
</feature>
<dbReference type="KEGG" id="mcha:111008958"/>
<dbReference type="InterPro" id="IPR033734">
    <property type="entry name" value="Jacalin-like_lectin_dom_plant"/>
</dbReference>
<organism evidence="4 5">
    <name type="scientific">Momordica charantia</name>
    <name type="common">Bitter gourd</name>
    <name type="synonym">Balsam pear</name>
    <dbReference type="NCBI Taxonomy" id="3673"/>
    <lineage>
        <taxon>Eukaryota</taxon>
        <taxon>Viridiplantae</taxon>
        <taxon>Streptophyta</taxon>
        <taxon>Embryophyta</taxon>
        <taxon>Tracheophyta</taxon>
        <taxon>Spermatophyta</taxon>
        <taxon>Magnoliopsida</taxon>
        <taxon>eudicotyledons</taxon>
        <taxon>Gunneridae</taxon>
        <taxon>Pentapetalae</taxon>
        <taxon>rosids</taxon>
        <taxon>fabids</taxon>
        <taxon>Cucurbitales</taxon>
        <taxon>Cucurbitaceae</taxon>
        <taxon>Momordiceae</taxon>
        <taxon>Momordica</taxon>
    </lineage>
</organism>
<dbReference type="GO" id="GO:0005536">
    <property type="term" value="F:D-glucose binding"/>
    <property type="evidence" value="ECO:0007669"/>
    <property type="project" value="UniProtKB-ARBA"/>
</dbReference>
<feature type="domain" description="Jacalin-type lectin" evidence="3">
    <location>
        <begin position="325"/>
        <end position="463"/>
    </location>
</feature>
<dbReference type="Gene3D" id="2.100.10.30">
    <property type="entry name" value="Jacalin-like lectin domain"/>
    <property type="match status" value="6"/>
</dbReference>
<feature type="domain" description="Jacalin-type lectin" evidence="3">
    <location>
        <begin position="773"/>
        <end position="916"/>
    </location>
</feature>
<dbReference type="InterPro" id="IPR001229">
    <property type="entry name" value="Jacalin-like_lectin_dom"/>
</dbReference>
<name>A0A6J1C6X3_MOMCH</name>
<accession>A0A6J1C6X3</accession>
<evidence type="ECO:0000259" key="3">
    <source>
        <dbReference type="PROSITE" id="PS51752"/>
    </source>
</evidence>
<reference evidence="5" key="1">
    <citation type="submission" date="2025-08" db="UniProtKB">
        <authorList>
            <consortium name="RefSeq"/>
        </authorList>
    </citation>
    <scope>IDENTIFICATION</scope>
    <source>
        <strain evidence="5">OHB3-1</strain>
    </source>
</reference>
<dbReference type="CDD" id="cd09612">
    <property type="entry name" value="Jacalin"/>
    <property type="match status" value="6"/>
</dbReference>
<feature type="domain" description="Jacalin-type lectin" evidence="3">
    <location>
        <begin position="466"/>
        <end position="609"/>
    </location>
</feature>
<dbReference type="GeneID" id="111008958"/>
<proteinExistence type="inferred from homology"/>
<feature type="domain" description="Jacalin-type lectin" evidence="3">
    <location>
        <begin position="623"/>
        <end position="765"/>
    </location>
</feature>
<keyword evidence="2" id="KW-0430">Lectin</keyword>
<feature type="domain" description="Jacalin-type lectin" evidence="3">
    <location>
        <begin position="11"/>
        <end position="155"/>
    </location>
</feature>